<gene>
    <name evidence="1" type="ORF">B0J13DRAFT_560776</name>
</gene>
<dbReference type="Proteomes" id="UP000717696">
    <property type="component" value="Unassembled WGS sequence"/>
</dbReference>
<accession>A0A9P9EA28</accession>
<evidence type="ECO:0000313" key="1">
    <source>
        <dbReference type="EMBL" id="KAH7134610.1"/>
    </source>
</evidence>
<dbReference type="OrthoDB" id="10252009at2759"/>
<dbReference type="AlphaFoldDB" id="A0A9P9EA28"/>
<evidence type="ECO:0000313" key="2">
    <source>
        <dbReference type="Proteomes" id="UP000717696"/>
    </source>
</evidence>
<name>A0A9P9EA28_9HYPO</name>
<comment type="caution">
    <text evidence="1">The sequence shown here is derived from an EMBL/GenBank/DDBJ whole genome shotgun (WGS) entry which is preliminary data.</text>
</comment>
<protein>
    <submittedName>
        <fullName evidence="1">Uncharacterized protein</fullName>
    </submittedName>
</protein>
<organism evidence="1 2">
    <name type="scientific">Dactylonectria estremocensis</name>
    <dbReference type="NCBI Taxonomy" id="1079267"/>
    <lineage>
        <taxon>Eukaryota</taxon>
        <taxon>Fungi</taxon>
        <taxon>Dikarya</taxon>
        <taxon>Ascomycota</taxon>
        <taxon>Pezizomycotina</taxon>
        <taxon>Sordariomycetes</taxon>
        <taxon>Hypocreomycetidae</taxon>
        <taxon>Hypocreales</taxon>
        <taxon>Nectriaceae</taxon>
        <taxon>Dactylonectria</taxon>
    </lineage>
</organism>
<keyword evidence="2" id="KW-1185">Reference proteome</keyword>
<proteinExistence type="predicted"/>
<sequence>MTPTGSGKSEPLFGMNRNTSMPSSLARIDEAFYAWSADDATFAAIAVQAHFAEKADRIIPPPPGGHSGALDLGKQAELFQQLKKEFAGVENHHKAGVAQDAKRAKFAGCADMAVYACQAEEAHFSMSHMGVLGGKGNTVGSGNASTEGAAAIAEDMSMTNAPPII</sequence>
<dbReference type="EMBL" id="JAGMUU010000017">
    <property type="protein sequence ID" value="KAH7134610.1"/>
    <property type="molecule type" value="Genomic_DNA"/>
</dbReference>
<reference evidence="1" key="1">
    <citation type="journal article" date="2021" name="Nat. Commun.">
        <title>Genetic determinants of endophytism in the Arabidopsis root mycobiome.</title>
        <authorList>
            <person name="Mesny F."/>
            <person name="Miyauchi S."/>
            <person name="Thiergart T."/>
            <person name="Pickel B."/>
            <person name="Atanasova L."/>
            <person name="Karlsson M."/>
            <person name="Huettel B."/>
            <person name="Barry K.W."/>
            <person name="Haridas S."/>
            <person name="Chen C."/>
            <person name="Bauer D."/>
            <person name="Andreopoulos W."/>
            <person name="Pangilinan J."/>
            <person name="LaButti K."/>
            <person name="Riley R."/>
            <person name="Lipzen A."/>
            <person name="Clum A."/>
            <person name="Drula E."/>
            <person name="Henrissat B."/>
            <person name="Kohler A."/>
            <person name="Grigoriev I.V."/>
            <person name="Martin F.M."/>
            <person name="Hacquard S."/>
        </authorList>
    </citation>
    <scope>NUCLEOTIDE SEQUENCE</scope>
    <source>
        <strain evidence="1">MPI-CAGE-AT-0021</strain>
    </source>
</reference>